<dbReference type="EMBL" id="JACNJD010000141">
    <property type="protein sequence ID" value="MBC8176516.1"/>
    <property type="molecule type" value="Genomic_DNA"/>
</dbReference>
<evidence type="ECO:0000313" key="1">
    <source>
        <dbReference type="EMBL" id="MBC8176516.1"/>
    </source>
</evidence>
<sequence>MLAIKKGANFTLPTDNETGSRNTLIAKLMDTIGETTLIGKGPTVKAMVRGDGEVMLIYPFNSCITSDQLRFEWEKIEGVEGVDIFLKAPSPAYRYSFKVEPGKTRAAFPKNSPPLLPGTRYYWKVTGSGRVDPKALTSKLCWFSILGQEQVKKMNTEMAEIDAIRNLDENDRDFLKANLLISYGLYHQAADILERQLQEFPGDKGIKDLLVGLFKKTKNTGEAAKY</sequence>
<comment type="caution">
    <text evidence="1">The sequence shown here is derived from an EMBL/GenBank/DDBJ whole genome shotgun (WGS) entry which is preliminary data.</text>
</comment>
<dbReference type="AlphaFoldDB" id="A0A8J6MYN5"/>
<name>A0A8J6MYN5_9DELT</name>
<gene>
    <name evidence="1" type="ORF">H8E19_03850</name>
</gene>
<proteinExistence type="predicted"/>
<reference evidence="1 2" key="1">
    <citation type="submission" date="2020-08" db="EMBL/GenBank/DDBJ databases">
        <title>Bridging the membrane lipid divide: bacteria of the FCB group superphylum have the potential to synthesize archaeal ether lipids.</title>
        <authorList>
            <person name="Villanueva L."/>
            <person name="Von Meijenfeldt F.A.B."/>
            <person name="Westbye A.B."/>
            <person name="Yadav S."/>
            <person name="Hopmans E.C."/>
            <person name="Dutilh B.E."/>
            <person name="Sinninghe Damste J.S."/>
        </authorList>
    </citation>
    <scope>NUCLEOTIDE SEQUENCE [LARGE SCALE GENOMIC DNA]</scope>
    <source>
        <strain evidence="1">NIOZ-UU27</strain>
    </source>
</reference>
<accession>A0A8J6MYN5</accession>
<evidence type="ECO:0000313" key="2">
    <source>
        <dbReference type="Proteomes" id="UP000650524"/>
    </source>
</evidence>
<evidence type="ECO:0008006" key="3">
    <source>
        <dbReference type="Google" id="ProtNLM"/>
    </source>
</evidence>
<dbReference type="Proteomes" id="UP000650524">
    <property type="component" value="Unassembled WGS sequence"/>
</dbReference>
<protein>
    <recommendedName>
        <fullName evidence="3">DUF928 domain-containing protein</fullName>
    </recommendedName>
</protein>
<organism evidence="1 2">
    <name type="scientific">Candidatus Desulfacyla euxinica</name>
    <dbReference type="NCBI Taxonomy" id="2841693"/>
    <lineage>
        <taxon>Bacteria</taxon>
        <taxon>Deltaproteobacteria</taxon>
        <taxon>Candidatus Desulfacyla</taxon>
    </lineage>
</organism>